<accession>A0A2P2IVE2</accession>
<dbReference type="AlphaFoldDB" id="A0A2P2IVE2"/>
<protein>
    <submittedName>
        <fullName evidence="1">Uncharacterized protein</fullName>
    </submittedName>
</protein>
<reference evidence="1" key="1">
    <citation type="submission" date="2018-02" db="EMBL/GenBank/DDBJ databases">
        <title>Rhizophora mucronata_Transcriptome.</title>
        <authorList>
            <person name="Meera S.P."/>
            <person name="Sreeshan A."/>
            <person name="Augustine A."/>
        </authorList>
    </citation>
    <scope>NUCLEOTIDE SEQUENCE</scope>
    <source>
        <tissue evidence="1">Leaf</tissue>
    </source>
</reference>
<name>A0A2P2IVE2_RHIMU</name>
<dbReference type="EMBL" id="GGEC01004713">
    <property type="protein sequence ID" value="MBW85196.1"/>
    <property type="molecule type" value="Transcribed_RNA"/>
</dbReference>
<evidence type="ECO:0000313" key="1">
    <source>
        <dbReference type="EMBL" id="MBW85196.1"/>
    </source>
</evidence>
<organism evidence="1">
    <name type="scientific">Rhizophora mucronata</name>
    <name type="common">Asiatic mangrove</name>
    <dbReference type="NCBI Taxonomy" id="61149"/>
    <lineage>
        <taxon>Eukaryota</taxon>
        <taxon>Viridiplantae</taxon>
        <taxon>Streptophyta</taxon>
        <taxon>Embryophyta</taxon>
        <taxon>Tracheophyta</taxon>
        <taxon>Spermatophyta</taxon>
        <taxon>Magnoliopsida</taxon>
        <taxon>eudicotyledons</taxon>
        <taxon>Gunneridae</taxon>
        <taxon>Pentapetalae</taxon>
        <taxon>rosids</taxon>
        <taxon>fabids</taxon>
        <taxon>Malpighiales</taxon>
        <taxon>Rhizophoraceae</taxon>
        <taxon>Rhizophora</taxon>
    </lineage>
</organism>
<proteinExistence type="predicted"/>
<sequence>MKQGYVYNGSGYCSKTNPVSHCKEGAKIEGSFPFVSRNVKVEIGIDDGRDIVVLTIGCEEIIGEYREGFGLEHIEPIA</sequence>